<dbReference type="InterPro" id="IPR003593">
    <property type="entry name" value="AAA+_ATPase"/>
</dbReference>
<dbReference type="GeneID" id="100900721"/>
<dbReference type="PANTHER" id="PTHR43718:SF2">
    <property type="entry name" value="LON PROTEASE HOMOLOG, MITOCHONDRIAL"/>
    <property type="match status" value="1"/>
</dbReference>
<dbReference type="InterPro" id="IPR020568">
    <property type="entry name" value="Ribosomal_Su5_D2-typ_SF"/>
</dbReference>
<evidence type="ECO:0000256" key="12">
    <source>
        <dbReference type="PIRNR" id="PIRNR001174"/>
    </source>
</evidence>
<keyword evidence="9 11" id="KW-0496">Mitochondrion</keyword>
<dbReference type="FunFam" id="1.20.5.5270:FF:000001">
    <property type="entry name" value="Lon protease homolog, mitochondrial"/>
    <property type="match status" value="1"/>
</dbReference>
<keyword evidence="3 11" id="KW-0547">Nucleotide-binding</keyword>
<dbReference type="Gene3D" id="1.20.5.5270">
    <property type="match status" value="1"/>
</dbReference>
<feature type="binding site" evidence="11 14">
    <location>
        <begin position="492"/>
        <end position="499"/>
    </location>
    <ligand>
        <name>ATP</name>
        <dbReference type="ChEBI" id="CHEBI:30616"/>
    </ligand>
</feature>
<dbReference type="GO" id="GO:0006515">
    <property type="term" value="P:protein quality control for misfolded or incompletely synthesized proteins"/>
    <property type="evidence" value="ECO:0007669"/>
    <property type="project" value="UniProtKB-UniRule"/>
</dbReference>
<dbReference type="SUPFAM" id="SSF88697">
    <property type="entry name" value="PUA domain-like"/>
    <property type="match status" value="1"/>
</dbReference>
<evidence type="ECO:0000256" key="15">
    <source>
        <dbReference type="PROSITE-ProRule" id="PRU01122"/>
    </source>
</evidence>
<dbReference type="CDD" id="cd19500">
    <property type="entry name" value="RecA-like_Lon"/>
    <property type="match status" value="1"/>
</dbReference>
<dbReference type="InterPro" id="IPR008269">
    <property type="entry name" value="Lon_proteolytic"/>
</dbReference>
<dbReference type="SUPFAM" id="SSF54211">
    <property type="entry name" value="Ribosomal protein S5 domain 2-like"/>
    <property type="match status" value="1"/>
</dbReference>
<evidence type="ECO:0000256" key="11">
    <source>
        <dbReference type="HAMAP-Rule" id="MF_03120"/>
    </source>
</evidence>
<evidence type="ECO:0000259" key="18">
    <source>
        <dbReference type="PROSITE" id="PS51786"/>
    </source>
</evidence>
<dbReference type="PANTHER" id="PTHR43718">
    <property type="entry name" value="LON PROTEASE"/>
    <property type="match status" value="1"/>
</dbReference>
<dbReference type="SMART" id="SM00464">
    <property type="entry name" value="LON"/>
    <property type="match status" value="1"/>
</dbReference>
<evidence type="ECO:0000313" key="20">
    <source>
        <dbReference type="Proteomes" id="UP000694867"/>
    </source>
</evidence>
<dbReference type="Pfam" id="PF00004">
    <property type="entry name" value="AAA"/>
    <property type="match status" value="1"/>
</dbReference>
<dbReference type="PROSITE" id="PS01046">
    <property type="entry name" value="LON_SER"/>
    <property type="match status" value="1"/>
</dbReference>
<dbReference type="InterPro" id="IPR004815">
    <property type="entry name" value="Lon_bac/euk-typ"/>
</dbReference>
<dbReference type="GO" id="GO:0016887">
    <property type="term" value="F:ATP hydrolysis activity"/>
    <property type="evidence" value="ECO:0007669"/>
    <property type="project" value="UniProtKB-UniRule"/>
</dbReference>
<comment type="function">
    <text evidence="11">ATP-dependent serine protease that mediates the selective degradation of misfolded, unassembled or oxidatively damaged polypeptides as well as certain short-lived regulatory proteins in the mitochondrial matrix. May also have a chaperone function in the assembly of inner membrane protein complexes. Participates in the regulation of mitochondrial gene expression and in the maintenance of the integrity of the mitochondrial genome. Binds to mitochondrial DNA in a site-specific manner.</text>
</comment>
<dbReference type="HAMAP" id="MF_03120">
    <property type="entry name" value="lonm_euk"/>
    <property type="match status" value="1"/>
</dbReference>
<feature type="domain" description="Lon proteolytic" evidence="18">
    <location>
        <begin position="728"/>
        <end position="913"/>
    </location>
</feature>
<dbReference type="Gene3D" id="1.10.8.60">
    <property type="match status" value="1"/>
</dbReference>
<dbReference type="InterPro" id="IPR054594">
    <property type="entry name" value="Lon_lid"/>
</dbReference>
<dbReference type="GO" id="GO:0004176">
    <property type="term" value="F:ATP-dependent peptidase activity"/>
    <property type="evidence" value="ECO:0007669"/>
    <property type="project" value="UniProtKB-UniRule"/>
</dbReference>
<proteinExistence type="inferred from homology"/>
<feature type="domain" description="Lon N-terminal" evidence="19">
    <location>
        <begin position="82"/>
        <end position="339"/>
    </location>
</feature>
<evidence type="ECO:0000256" key="7">
    <source>
        <dbReference type="ARBA" id="ARBA00022946"/>
    </source>
</evidence>
<evidence type="ECO:0000256" key="6">
    <source>
        <dbReference type="ARBA" id="ARBA00022840"/>
    </source>
</evidence>
<dbReference type="NCBIfam" id="TIGR00763">
    <property type="entry name" value="lon"/>
    <property type="match status" value="1"/>
</dbReference>
<evidence type="ECO:0000256" key="13">
    <source>
        <dbReference type="PIRSR" id="PIRSR001174-1"/>
    </source>
</evidence>
<dbReference type="GO" id="GO:0051131">
    <property type="term" value="P:chaperone-mediated protein complex assembly"/>
    <property type="evidence" value="ECO:0007669"/>
    <property type="project" value="UniProtKB-UniRule"/>
</dbReference>
<evidence type="ECO:0000259" key="19">
    <source>
        <dbReference type="PROSITE" id="PS51787"/>
    </source>
</evidence>
<gene>
    <name evidence="21" type="primary">LOC100900721</name>
</gene>
<dbReference type="InterPro" id="IPR046336">
    <property type="entry name" value="Lon_prtase_N_sf"/>
</dbReference>
<comment type="subcellular location">
    <subcellularLocation>
        <location evidence="1 11">Mitochondrion matrix</location>
    </subcellularLocation>
</comment>
<dbReference type="KEGG" id="goe:100900721"/>
<dbReference type="PROSITE" id="PS51787">
    <property type="entry name" value="LON_N"/>
    <property type="match status" value="1"/>
</dbReference>
<dbReference type="Proteomes" id="UP000694867">
    <property type="component" value="Unplaced"/>
</dbReference>
<evidence type="ECO:0000256" key="9">
    <source>
        <dbReference type="ARBA" id="ARBA00023128"/>
    </source>
</evidence>
<keyword evidence="4 11" id="KW-0378">Hydrolase</keyword>
<evidence type="ECO:0000256" key="1">
    <source>
        <dbReference type="ARBA" id="ARBA00004305"/>
    </source>
</evidence>
<dbReference type="FunFam" id="3.30.230.10:FF:000015">
    <property type="entry name" value="Lon protease homolog, mitochondrial"/>
    <property type="match status" value="1"/>
</dbReference>
<dbReference type="InterPro" id="IPR003111">
    <property type="entry name" value="Lon_prtase_N"/>
</dbReference>
<dbReference type="InterPro" id="IPR014721">
    <property type="entry name" value="Ribsml_uS5_D2-typ_fold_subgr"/>
</dbReference>
<feature type="compositionally biased region" description="Basic residues" evidence="17">
    <location>
        <begin position="191"/>
        <end position="200"/>
    </location>
</feature>
<evidence type="ECO:0000313" key="21">
    <source>
        <dbReference type="RefSeq" id="XP_003740679.1"/>
    </source>
</evidence>
<evidence type="ECO:0000256" key="17">
    <source>
        <dbReference type="SAM" id="MobiDB-lite"/>
    </source>
</evidence>
<dbReference type="CTD" id="40138"/>
<keyword evidence="20" id="KW-1185">Reference proteome</keyword>
<feature type="compositionally biased region" description="Polar residues" evidence="17">
    <location>
        <begin position="201"/>
        <end position="212"/>
    </location>
</feature>
<dbReference type="InterPro" id="IPR027503">
    <property type="entry name" value="Lonm_euk"/>
</dbReference>
<feature type="active site" evidence="11 13">
    <location>
        <position position="864"/>
    </location>
</feature>
<dbReference type="InterPro" id="IPR003959">
    <property type="entry name" value="ATPase_AAA_core"/>
</dbReference>
<keyword evidence="8 11" id="KW-0238">DNA-binding</keyword>
<evidence type="ECO:0000256" key="14">
    <source>
        <dbReference type="PIRSR" id="PIRSR001174-2"/>
    </source>
</evidence>
<dbReference type="EC" id="3.4.21.53" evidence="11"/>
<accession>A0AAJ6QQF1</accession>
<organism evidence="20 21">
    <name type="scientific">Galendromus occidentalis</name>
    <name type="common">western predatory mite</name>
    <dbReference type="NCBI Taxonomy" id="34638"/>
    <lineage>
        <taxon>Eukaryota</taxon>
        <taxon>Metazoa</taxon>
        <taxon>Ecdysozoa</taxon>
        <taxon>Arthropoda</taxon>
        <taxon>Chelicerata</taxon>
        <taxon>Arachnida</taxon>
        <taxon>Acari</taxon>
        <taxon>Parasitiformes</taxon>
        <taxon>Mesostigmata</taxon>
        <taxon>Gamasina</taxon>
        <taxon>Phytoseioidea</taxon>
        <taxon>Phytoseiidae</taxon>
        <taxon>Typhlodrominae</taxon>
        <taxon>Galendromus</taxon>
    </lineage>
</organism>
<dbReference type="GO" id="GO:0070407">
    <property type="term" value="P:oxidation-dependent protein catabolic process"/>
    <property type="evidence" value="ECO:0007669"/>
    <property type="project" value="UniProtKB-UniRule"/>
</dbReference>
<dbReference type="AlphaFoldDB" id="A0AAJ6QQF1"/>
<dbReference type="InterPro" id="IPR027065">
    <property type="entry name" value="Lon_Prtase"/>
</dbReference>
<comment type="subunit">
    <text evidence="11">Homohexamer or homoheptamer. Organized in a ring with a central cavity.</text>
</comment>
<dbReference type="PIRSF" id="PIRSF001174">
    <property type="entry name" value="Lon_proteas"/>
    <property type="match status" value="1"/>
</dbReference>
<name>A0AAJ6QQF1_9ACAR</name>
<keyword evidence="7" id="KW-0809">Transit peptide</keyword>
<dbReference type="Gene3D" id="3.40.50.300">
    <property type="entry name" value="P-loop containing nucleotide triphosphate hydrolases"/>
    <property type="match status" value="1"/>
</dbReference>
<dbReference type="GO" id="GO:0043565">
    <property type="term" value="F:sequence-specific DNA binding"/>
    <property type="evidence" value="ECO:0007669"/>
    <property type="project" value="UniProtKB-UniRule"/>
</dbReference>
<keyword evidence="5 11" id="KW-0720">Serine protease</keyword>
<dbReference type="RefSeq" id="XP_003740679.1">
    <property type="nucleotide sequence ID" value="XM_003740631.2"/>
</dbReference>
<dbReference type="FunFam" id="1.10.8.60:FF:000043">
    <property type="entry name" value="Lon protease homolog, mitochondrial"/>
    <property type="match status" value="1"/>
</dbReference>
<dbReference type="FunFam" id="3.40.50.300:FF:000021">
    <property type="entry name" value="Lon protease homolog"/>
    <property type="match status" value="1"/>
</dbReference>
<dbReference type="Gene3D" id="2.30.130.40">
    <property type="entry name" value="LON domain-like"/>
    <property type="match status" value="1"/>
</dbReference>
<dbReference type="Gene3D" id="1.20.58.1480">
    <property type="match status" value="1"/>
</dbReference>
<evidence type="ECO:0000256" key="16">
    <source>
        <dbReference type="RuleBase" id="RU000591"/>
    </source>
</evidence>
<evidence type="ECO:0000256" key="2">
    <source>
        <dbReference type="ARBA" id="ARBA00022670"/>
    </source>
</evidence>
<dbReference type="PROSITE" id="PS51786">
    <property type="entry name" value="LON_PROTEOLYTIC"/>
    <property type="match status" value="1"/>
</dbReference>
<dbReference type="Pfam" id="PF22667">
    <property type="entry name" value="Lon_lid"/>
    <property type="match status" value="1"/>
</dbReference>
<dbReference type="PRINTS" id="PR00830">
    <property type="entry name" value="ENDOLAPTASE"/>
</dbReference>
<feature type="active site" evidence="11 13">
    <location>
        <position position="821"/>
    </location>
</feature>
<dbReference type="GO" id="GO:0005524">
    <property type="term" value="F:ATP binding"/>
    <property type="evidence" value="ECO:0007669"/>
    <property type="project" value="UniProtKB-UniRule"/>
</dbReference>
<dbReference type="SMART" id="SM00382">
    <property type="entry name" value="AAA"/>
    <property type="match status" value="1"/>
</dbReference>
<evidence type="ECO:0000256" key="4">
    <source>
        <dbReference type="ARBA" id="ARBA00022801"/>
    </source>
</evidence>
<dbReference type="GO" id="GO:0005759">
    <property type="term" value="C:mitochondrial matrix"/>
    <property type="evidence" value="ECO:0007669"/>
    <property type="project" value="UniProtKB-SubCell"/>
</dbReference>
<evidence type="ECO:0000256" key="10">
    <source>
        <dbReference type="ARBA" id="ARBA00050665"/>
    </source>
</evidence>
<dbReference type="GO" id="GO:0004252">
    <property type="term" value="F:serine-type endopeptidase activity"/>
    <property type="evidence" value="ECO:0007669"/>
    <property type="project" value="UniProtKB-UniRule"/>
</dbReference>
<comment type="catalytic activity">
    <reaction evidence="10 11">
        <text>Hydrolysis of proteins in presence of ATP.</text>
        <dbReference type="EC" id="3.4.21.53"/>
    </reaction>
</comment>
<keyword evidence="2 11" id="KW-0645">Protease</keyword>
<dbReference type="GO" id="GO:0034599">
    <property type="term" value="P:cellular response to oxidative stress"/>
    <property type="evidence" value="ECO:0007669"/>
    <property type="project" value="UniProtKB-UniRule"/>
</dbReference>
<feature type="region of interest" description="Disordered" evidence="17">
    <location>
        <begin position="189"/>
        <end position="228"/>
    </location>
</feature>
<dbReference type="InterPro" id="IPR027417">
    <property type="entry name" value="P-loop_NTPase"/>
</dbReference>
<sequence>MYRVARASRALGVLLRNSNKVPTLVNASRLLIKNSSTSFGSLRGLRTFSTLPNSGDDEGFDEVPPPPAALSPVTVPDYWPKVPVLAVNRHPVFPRFIKMIEISDPALIQLIKQKVRLNQPYAGVFMKKNDNHEGDIVSSLDEIYPVGTFVQIHEVQDMGNRLRLIVMGHRRVRVKELIDEDSIIENELTKPKSRRRRRNGKSGTEDSAQQEAAQPENGAGEPEIPVRETVSAEERKLKVLMVEVENILHEPFETTEEIKAVTQEIIKTIRDIISMNPLYRESIKQVIHSGHQVVDNPVYLSDLSAALTAGESVELQEILTEQNIPKRLYLALALLKKELELTKLQQKIGKEVEDKVKQQHRKFMLQEQLKVIKKELGLEKEDKDAVEEKCRQKMKELNMPEQVTKVMEEELNKLSFLDSHSSEFSVTRNYLQWLISLPWGKFSEENLDLERARAALDEDHYGMEDVKKRILEFIAVSQLKGSTQGKILCFHGPPGVGKTSIAKSIAKALNREYFRFSVGGMTDVAEIKGHRRTYVGAMPGKLVQCLKKVQTENPLVLIDEVDKIGRGHQGDPSSALLEVLDPEQNANFLDHYLDLNIDLSKVLFICTANVLDTIPDPLRDRMEMIEVSGYVPEEKVSIAQMYLIPQARTATGLTDDKITVEKSAIQTLIKHYARESGVRNLQKHIEKIFRKSAFKIVSKETETVGVSEENLQDFVGKPIFINEGIYDITPPGVVTGLAWTAMGGATLYIETTLTEPVDYKEGKAGVHITGHLGDVMKESVSIAHSVAKNFLAQTDAENKFLRFAKIHLHVPEGATPKDGPSAGITMVTALVSLAKGLPVKKGVAMTGEVSLTGKVLPVGGIREKIIAAKRSGVELVVLPEGNRRDFSDLPDFVRADIEAHFVNTYDEVFKIVF</sequence>
<dbReference type="SUPFAM" id="SSF52540">
    <property type="entry name" value="P-loop containing nucleoside triphosphate hydrolases"/>
    <property type="match status" value="1"/>
</dbReference>
<evidence type="ECO:0000256" key="3">
    <source>
        <dbReference type="ARBA" id="ARBA00022741"/>
    </source>
</evidence>
<protein>
    <recommendedName>
        <fullName evidence="11">Lon protease homolog, mitochondrial</fullName>
        <ecNumber evidence="11">3.4.21.53</ecNumber>
    </recommendedName>
</protein>
<dbReference type="Gene3D" id="3.30.230.10">
    <property type="match status" value="1"/>
</dbReference>
<dbReference type="InterPro" id="IPR015947">
    <property type="entry name" value="PUA-like_sf"/>
</dbReference>
<keyword evidence="6 11" id="KW-0067">ATP-binding</keyword>
<dbReference type="InterPro" id="IPR008268">
    <property type="entry name" value="Peptidase_S16_AS"/>
</dbReference>
<dbReference type="GO" id="GO:0007005">
    <property type="term" value="P:mitochondrion organization"/>
    <property type="evidence" value="ECO:0007669"/>
    <property type="project" value="TreeGrafter"/>
</dbReference>
<dbReference type="Pfam" id="PF05362">
    <property type="entry name" value="Lon_C"/>
    <property type="match status" value="1"/>
</dbReference>
<evidence type="ECO:0000256" key="5">
    <source>
        <dbReference type="ARBA" id="ARBA00022825"/>
    </source>
</evidence>
<comment type="similarity">
    <text evidence="11 12 15 16">Belongs to the peptidase S16 family.</text>
</comment>
<dbReference type="GO" id="GO:0003697">
    <property type="term" value="F:single-stranded DNA binding"/>
    <property type="evidence" value="ECO:0007669"/>
    <property type="project" value="TreeGrafter"/>
</dbReference>
<evidence type="ECO:0000256" key="8">
    <source>
        <dbReference type="ARBA" id="ARBA00023125"/>
    </source>
</evidence>
<dbReference type="FunFam" id="1.20.58.1480:FF:000002">
    <property type="entry name" value="Lon protease homolog, mitochondrial"/>
    <property type="match status" value="1"/>
</dbReference>
<dbReference type="Pfam" id="PF02190">
    <property type="entry name" value="LON_substr_bdg"/>
    <property type="match status" value="1"/>
</dbReference>
<reference evidence="21" key="1">
    <citation type="submission" date="2025-08" db="UniProtKB">
        <authorList>
            <consortium name="RefSeq"/>
        </authorList>
    </citation>
    <scope>IDENTIFICATION</scope>
</reference>